<accession>A0ABN5F8A7</accession>
<dbReference type="RefSeq" id="WP_208889142.1">
    <property type="nucleotide sequence ID" value="NZ_CP019336.1"/>
</dbReference>
<name>A0ABN5F8A7_9FLAO</name>
<sequence>MSAIQIKTITYNSWKNAVEISNLEIKLIVIPETGRIIFFGFLSGENLFYENEALEGVEFKVGEYFTSNSEKQAPNVGGNRVLPCSEEYHHLITDSRHIPDPYINASCYSVAFLSNGIVLESPISDLLGIQIKRTITISEYGAEVDIQQELVKIQVAKNTVLETIPLTIWSLSKIKTPNVSFSSIAENSIFENGFTISKWPDAKNYAEENASVKNTILSLKSSDEFPQKIGLDARKWVAGYLNYTLFVEQFTFDEKDTYPDNGTSVTIFGNHLFTELECLSPERKLSIGEKITYNLSWSLQKVKNYSELKEILHTLDA</sequence>
<evidence type="ECO:0000313" key="1">
    <source>
        <dbReference type="EMBL" id="AUC22999.1"/>
    </source>
</evidence>
<gene>
    <name evidence="1" type="ORF">BTO15_13270</name>
</gene>
<proteinExistence type="predicted"/>
<dbReference type="EMBL" id="CP019336">
    <property type="protein sequence ID" value="AUC22999.1"/>
    <property type="molecule type" value="Genomic_DNA"/>
</dbReference>
<reference evidence="1 2" key="1">
    <citation type="submission" date="2017-02" db="EMBL/GenBank/DDBJ databases">
        <title>Trade-off between light-utilization and light-protection in marine flavobacteria.</title>
        <authorList>
            <person name="Kumagai Y."/>
            <person name="Yoshizawa S."/>
            <person name="Kogure K."/>
            <person name="Iwasaki W."/>
        </authorList>
    </citation>
    <scope>NUCLEOTIDE SEQUENCE [LARGE SCALE GENOMIC DNA]</scope>
    <source>
        <strain evidence="1 2">KCTC 23670</strain>
    </source>
</reference>
<evidence type="ECO:0000313" key="2">
    <source>
        <dbReference type="Proteomes" id="UP000232721"/>
    </source>
</evidence>
<organism evidence="1 2">
    <name type="scientific">Polaribacter sejongensis</name>
    <dbReference type="NCBI Taxonomy" id="985043"/>
    <lineage>
        <taxon>Bacteria</taxon>
        <taxon>Pseudomonadati</taxon>
        <taxon>Bacteroidota</taxon>
        <taxon>Flavobacteriia</taxon>
        <taxon>Flavobacteriales</taxon>
        <taxon>Flavobacteriaceae</taxon>
    </lineage>
</organism>
<keyword evidence="2" id="KW-1185">Reference proteome</keyword>
<dbReference type="Proteomes" id="UP000232721">
    <property type="component" value="Chromosome"/>
</dbReference>
<protein>
    <submittedName>
        <fullName evidence="1">Uncharacterized protein</fullName>
    </submittedName>
</protein>